<dbReference type="Proteomes" id="UP001165063">
    <property type="component" value="Unassembled WGS sequence"/>
</dbReference>
<protein>
    <submittedName>
        <fullName evidence="2">Unnamed protein product</fullName>
    </submittedName>
</protein>
<feature type="compositionally biased region" description="Basic and acidic residues" evidence="1">
    <location>
        <begin position="430"/>
        <end position="455"/>
    </location>
</feature>
<accession>A0A9W6Z3E3</accession>
<reference evidence="2" key="1">
    <citation type="submission" date="2023-04" db="EMBL/GenBank/DDBJ databases">
        <title>Ambrosiozyma monospora NBRC 1965.</title>
        <authorList>
            <person name="Ichikawa N."/>
            <person name="Sato H."/>
            <person name="Tonouchi N."/>
        </authorList>
    </citation>
    <scope>NUCLEOTIDE SEQUENCE</scope>
    <source>
        <strain evidence="2">NBRC 1965</strain>
    </source>
</reference>
<evidence type="ECO:0000256" key="1">
    <source>
        <dbReference type="SAM" id="MobiDB-lite"/>
    </source>
</evidence>
<feature type="compositionally biased region" description="Polar residues" evidence="1">
    <location>
        <begin position="363"/>
        <end position="394"/>
    </location>
</feature>
<dbReference type="OrthoDB" id="3998288at2759"/>
<feature type="compositionally biased region" description="Basic residues" evidence="1">
    <location>
        <begin position="211"/>
        <end position="226"/>
    </location>
</feature>
<feature type="compositionally biased region" description="Polar residues" evidence="1">
    <location>
        <begin position="294"/>
        <end position="308"/>
    </location>
</feature>
<dbReference type="EMBL" id="BSXU01003444">
    <property type="protein sequence ID" value="GMG40099.1"/>
    <property type="molecule type" value="Genomic_DNA"/>
</dbReference>
<feature type="compositionally biased region" description="Basic and acidic residues" evidence="1">
    <location>
        <begin position="269"/>
        <end position="278"/>
    </location>
</feature>
<evidence type="ECO:0000313" key="3">
    <source>
        <dbReference type="Proteomes" id="UP001165063"/>
    </source>
</evidence>
<feature type="compositionally biased region" description="Polar residues" evidence="1">
    <location>
        <begin position="176"/>
        <end position="187"/>
    </location>
</feature>
<evidence type="ECO:0000313" key="2">
    <source>
        <dbReference type="EMBL" id="GMG40099.1"/>
    </source>
</evidence>
<feature type="compositionally biased region" description="Low complexity" evidence="1">
    <location>
        <begin position="395"/>
        <end position="421"/>
    </location>
</feature>
<name>A0A9W6Z3E3_AMBMO</name>
<feature type="compositionally biased region" description="Low complexity" evidence="1">
    <location>
        <begin position="188"/>
        <end position="203"/>
    </location>
</feature>
<dbReference type="AlphaFoldDB" id="A0A9W6Z3E3"/>
<feature type="compositionally biased region" description="Polar residues" evidence="1">
    <location>
        <begin position="48"/>
        <end position="65"/>
    </location>
</feature>
<proteinExistence type="predicted"/>
<comment type="caution">
    <text evidence="2">The sequence shown here is derived from an EMBL/GenBank/DDBJ whole genome shotgun (WGS) entry which is preliminary data.</text>
</comment>
<feature type="compositionally biased region" description="Basic and acidic residues" evidence="1">
    <location>
        <begin position="107"/>
        <end position="159"/>
    </location>
</feature>
<gene>
    <name evidence="2" type="ORF">Amon01_000588600</name>
</gene>
<organism evidence="2 3">
    <name type="scientific">Ambrosiozyma monospora</name>
    <name type="common">Yeast</name>
    <name type="synonym">Endomycopsis monosporus</name>
    <dbReference type="NCBI Taxonomy" id="43982"/>
    <lineage>
        <taxon>Eukaryota</taxon>
        <taxon>Fungi</taxon>
        <taxon>Dikarya</taxon>
        <taxon>Ascomycota</taxon>
        <taxon>Saccharomycotina</taxon>
        <taxon>Pichiomycetes</taxon>
        <taxon>Pichiales</taxon>
        <taxon>Pichiaceae</taxon>
        <taxon>Ambrosiozyma</taxon>
    </lineage>
</organism>
<sequence>MYEMAFKVAMKNVYGDPQLEHELRNQEEDATLLEQEHALSLEEDTKRNTALNTGSVRTASLTSSIRRPASMKQGLGRTLSMSSNVPRVAPSPSYHSNATGLGFATHSLRDMPDSKTIRKLKEKEAKEAAKEQERLRKEEERLRKEESKRLAKERKEASRRLTSGGKPEAPTLVSAEPSTPNSKTRPPSHSVTSSNASVSTNSNGDGSPNRRVSRRLFGFKKSKKSKEKINEPVIHAAIPTSGNHTPSAGADVGSTPVIIENGQNGGHQVAKDQDHSLDRAQSSHPATTLAARGENSSTSPLKRLSSISHRSKKHDYVEHPILGQEQHQRQQVGQIESPSVLNFGQPPNSYGSLQQHQEQQQQPALTESQHSTQPASHAHQLQTQEENTQPIASPSQTQSQSHAQYQQESQNQYQQTQEPEQLASKQALPEQHHDNYNQHQEPIQKSHNEKHDASKKTARRKFMEFFNL</sequence>
<keyword evidence="3" id="KW-1185">Reference proteome</keyword>
<feature type="region of interest" description="Disordered" evidence="1">
    <location>
        <begin position="40"/>
        <end position="468"/>
    </location>
</feature>
<feature type="compositionally biased region" description="Polar residues" evidence="1">
    <location>
        <begin position="336"/>
        <end position="353"/>
    </location>
</feature>